<accession>A0A0C3QEK1</accession>
<evidence type="ECO:0000313" key="3">
    <source>
        <dbReference type="Proteomes" id="UP000054248"/>
    </source>
</evidence>
<gene>
    <name evidence="2" type="ORF">M407DRAFT_70252</name>
</gene>
<reference evidence="3" key="2">
    <citation type="submission" date="2015-01" db="EMBL/GenBank/DDBJ databases">
        <title>Evolutionary Origins and Diversification of the Mycorrhizal Mutualists.</title>
        <authorList>
            <consortium name="DOE Joint Genome Institute"/>
            <consortium name="Mycorrhizal Genomics Consortium"/>
            <person name="Kohler A."/>
            <person name="Kuo A."/>
            <person name="Nagy L.G."/>
            <person name="Floudas D."/>
            <person name="Copeland A."/>
            <person name="Barry K.W."/>
            <person name="Cichocki N."/>
            <person name="Veneault-Fourrey C."/>
            <person name="LaButti K."/>
            <person name="Lindquist E.A."/>
            <person name="Lipzen A."/>
            <person name="Lundell T."/>
            <person name="Morin E."/>
            <person name="Murat C."/>
            <person name="Riley R."/>
            <person name="Ohm R."/>
            <person name="Sun H."/>
            <person name="Tunlid A."/>
            <person name="Henrissat B."/>
            <person name="Grigoriev I.V."/>
            <person name="Hibbett D.S."/>
            <person name="Martin F."/>
        </authorList>
    </citation>
    <scope>NUCLEOTIDE SEQUENCE [LARGE SCALE GENOMIC DNA]</scope>
    <source>
        <strain evidence="3">MUT 4182</strain>
    </source>
</reference>
<name>A0A0C3QEK1_9AGAM</name>
<keyword evidence="1" id="KW-0812">Transmembrane</keyword>
<keyword evidence="1" id="KW-1133">Transmembrane helix</keyword>
<sequence>MTTLHGLVFAVWVIAVLLVIGEHLLWKRREKRRNPEGLPYPPGPRQLPFIGSVYNLLWCRVDVCAVSLLMI</sequence>
<dbReference type="Proteomes" id="UP000054248">
    <property type="component" value="Unassembled WGS sequence"/>
</dbReference>
<dbReference type="AlphaFoldDB" id="A0A0C3QEK1"/>
<keyword evidence="1" id="KW-0472">Membrane</keyword>
<reference evidence="2 3" key="1">
    <citation type="submission" date="2014-04" db="EMBL/GenBank/DDBJ databases">
        <authorList>
            <consortium name="DOE Joint Genome Institute"/>
            <person name="Kuo A."/>
            <person name="Girlanda M."/>
            <person name="Perotto S."/>
            <person name="Kohler A."/>
            <person name="Nagy L.G."/>
            <person name="Floudas D."/>
            <person name="Copeland A."/>
            <person name="Barry K.W."/>
            <person name="Cichocki N."/>
            <person name="Veneault-Fourrey C."/>
            <person name="LaButti K."/>
            <person name="Lindquist E.A."/>
            <person name="Lipzen A."/>
            <person name="Lundell T."/>
            <person name="Morin E."/>
            <person name="Murat C."/>
            <person name="Sun H."/>
            <person name="Tunlid A."/>
            <person name="Henrissat B."/>
            <person name="Grigoriev I.V."/>
            <person name="Hibbett D.S."/>
            <person name="Martin F."/>
            <person name="Nordberg H.P."/>
            <person name="Cantor M.N."/>
            <person name="Hua S.X."/>
        </authorList>
    </citation>
    <scope>NUCLEOTIDE SEQUENCE [LARGE SCALE GENOMIC DNA]</scope>
    <source>
        <strain evidence="2 3">MUT 4182</strain>
    </source>
</reference>
<dbReference type="EMBL" id="KN822980">
    <property type="protein sequence ID" value="KIO29635.1"/>
    <property type="molecule type" value="Genomic_DNA"/>
</dbReference>
<keyword evidence="3" id="KW-1185">Reference proteome</keyword>
<dbReference type="HOGENOM" id="CLU_2741919_0_0_1"/>
<protein>
    <submittedName>
        <fullName evidence="2">Uncharacterized protein</fullName>
    </submittedName>
</protein>
<feature type="transmembrane region" description="Helical" evidence="1">
    <location>
        <begin position="6"/>
        <end position="26"/>
    </location>
</feature>
<evidence type="ECO:0000313" key="2">
    <source>
        <dbReference type="EMBL" id="KIO29635.1"/>
    </source>
</evidence>
<organism evidence="2 3">
    <name type="scientific">Tulasnella calospora MUT 4182</name>
    <dbReference type="NCBI Taxonomy" id="1051891"/>
    <lineage>
        <taxon>Eukaryota</taxon>
        <taxon>Fungi</taxon>
        <taxon>Dikarya</taxon>
        <taxon>Basidiomycota</taxon>
        <taxon>Agaricomycotina</taxon>
        <taxon>Agaricomycetes</taxon>
        <taxon>Cantharellales</taxon>
        <taxon>Tulasnellaceae</taxon>
        <taxon>Tulasnella</taxon>
    </lineage>
</organism>
<proteinExistence type="predicted"/>
<evidence type="ECO:0000256" key="1">
    <source>
        <dbReference type="SAM" id="Phobius"/>
    </source>
</evidence>